<dbReference type="Gene3D" id="3.30.565.10">
    <property type="entry name" value="Histidine kinase-like ATPase, C-terminal domain"/>
    <property type="match status" value="1"/>
</dbReference>
<comment type="catalytic activity">
    <reaction evidence="1">
        <text>ATP + protein L-histidine = ADP + protein N-phospho-L-histidine.</text>
        <dbReference type="EC" id="2.7.13.3"/>
    </reaction>
</comment>
<dbReference type="SMART" id="SM00387">
    <property type="entry name" value="HATPase_c"/>
    <property type="match status" value="1"/>
</dbReference>
<dbReference type="PANTHER" id="PTHR45569">
    <property type="entry name" value="SENSOR PROTEIN KDPD"/>
    <property type="match status" value="1"/>
</dbReference>
<dbReference type="EC" id="2.7.13.3" evidence="3"/>
<reference evidence="16" key="1">
    <citation type="journal article" date="2014" name="Int. J. Syst. Evol. Microbiol.">
        <title>Complete genome sequence of Corynebacterium casei LMG S-19264T (=DSM 44701T), isolated from a smear-ripened cheese.</title>
        <authorList>
            <consortium name="US DOE Joint Genome Institute (JGI-PGF)"/>
            <person name="Walter F."/>
            <person name="Albersmeier A."/>
            <person name="Kalinowski J."/>
            <person name="Ruckert C."/>
        </authorList>
    </citation>
    <scope>NUCLEOTIDE SEQUENCE</scope>
    <source>
        <strain evidence="16">VKM B-2222</strain>
    </source>
</reference>
<feature type="transmembrane region" description="Helical" evidence="14">
    <location>
        <begin position="64"/>
        <end position="93"/>
    </location>
</feature>
<proteinExistence type="predicted"/>
<evidence type="ECO:0000256" key="3">
    <source>
        <dbReference type="ARBA" id="ARBA00012438"/>
    </source>
</evidence>
<evidence type="ECO:0000256" key="10">
    <source>
        <dbReference type="ARBA" id="ARBA00022989"/>
    </source>
</evidence>
<protein>
    <recommendedName>
        <fullName evidence="3">histidine kinase</fullName>
        <ecNumber evidence="3">2.7.13.3</ecNumber>
    </recommendedName>
</protein>
<evidence type="ECO:0000256" key="4">
    <source>
        <dbReference type="ARBA" id="ARBA00022553"/>
    </source>
</evidence>
<dbReference type="PROSITE" id="PS50109">
    <property type="entry name" value="HIS_KIN"/>
    <property type="match status" value="1"/>
</dbReference>
<comment type="caution">
    <text evidence="16">The sequence shown here is derived from an EMBL/GenBank/DDBJ whole genome shotgun (WGS) entry which is preliminary data.</text>
</comment>
<dbReference type="Pfam" id="PF13493">
    <property type="entry name" value="DUF4118"/>
    <property type="match status" value="1"/>
</dbReference>
<reference evidence="16" key="2">
    <citation type="submission" date="2023-01" db="EMBL/GenBank/DDBJ databases">
        <authorList>
            <person name="Sun Q."/>
            <person name="Evtushenko L."/>
        </authorList>
    </citation>
    <scope>NUCLEOTIDE SEQUENCE</scope>
    <source>
        <strain evidence="16">VKM B-2222</strain>
    </source>
</reference>
<evidence type="ECO:0000256" key="2">
    <source>
        <dbReference type="ARBA" id="ARBA00004141"/>
    </source>
</evidence>
<keyword evidence="11" id="KW-0902">Two-component regulatory system</keyword>
<evidence type="ECO:0000256" key="14">
    <source>
        <dbReference type="SAM" id="Phobius"/>
    </source>
</evidence>
<dbReference type="InterPro" id="IPR003594">
    <property type="entry name" value="HATPase_dom"/>
</dbReference>
<dbReference type="InterPro" id="IPR052023">
    <property type="entry name" value="Histidine_kinase_KdpD"/>
</dbReference>
<evidence type="ECO:0000259" key="15">
    <source>
        <dbReference type="PROSITE" id="PS50109"/>
    </source>
</evidence>
<dbReference type="AlphaFoldDB" id="A0AAD3NZW8"/>
<feature type="domain" description="Histidine kinase" evidence="15">
    <location>
        <begin position="307"/>
        <end position="513"/>
    </location>
</feature>
<dbReference type="Proteomes" id="UP001143349">
    <property type="component" value="Unassembled WGS sequence"/>
</dbReference>
<dbReference type="InterPro" id="IPR029016">
    <property type="entry name" value="GAF-like_dom_sf"/>
</dbReference>
<gene>
    <name evidence="16" type="ORF">GCM10017635_24780</name>
</gene>
<keyword evidence="8" id="KW-0418">Kinase</keyword>
<sequence length="516" mass="54533">MDKRPALAPDPAMESFEPPRLPPDDRRWMTTPRPGGVLGAALLLALVALAAGQLREFLPENVSILLFLTAVLINAAAFGFWVGIASALGAIAAFNFLFVEPHFTLHISRPHDLVTVAVFLLAASLTGLLAGRLREQVEAAKTRAAALEMLSQASAELAAVTGPAEVTRIVLRHLNRLSEGPAVALAPQGNGLHLIAALPEGYAPEPRELDAADIAFRHGRAELAPAQGWNGQRLSFYPLQVEGSPGPVLGHARLAPDRRDRDLRERTIEVMLRQAEQALHRLSLAQAAEAERRRAAAEETRAALLASLSHDLRTPLATILGAVTTLRELGVTLPPDSQADLLAAIEEEAERLARYVEKLLQLTRLNAGIAAQMTWVDAGDAAQAAVARARRAWPDAQILAETGDLPMIRAEAGLLEQSVFNLVENAVKYAPGPIRVTGTVDGDELVLAVLDHGPGLPPAVANWLGQDGLTGAPAGAGLGLPICKGIARTLGGRLTASRDGAGAKLALRLPIPEAAA</sequence>
<dbReference type="SMART" id="SM00388">
    <property type="entry name" value="HisKA"/>
    <property type="match status" value="1"/>
</dbReference>
<comment type="subcellular location">
    <subcellularLocation>
        <location evidence="2">Membrane</location>
        <topology evidence="2">Multi-pass membrane protein</topology>
    </subcellularLocation>
</comment>
<evidence type="ECO:0000256" key="13">
    <source>
        <dbReference type="SAM" id="MobiDB-lite"/>
    </source>
</evidence>
<dbReference type="InterPro" id="IPR036097">
    <property type="entry name" value="HisK_dim/P_sf"/>
</dbReference>
<dbReference type="InterPro" id="IPR038318">
    <property type="entry name" value="KdpD_sf"/>
</dbReference>
<organism evidence="16 17">
    <name type="scientific">Paracoccus kondratievae</name>
    <dbReference type="NCBI Taxonomy" id="135740"/>
    <lineage>
        <taxon>Bacteria</taxon>
        <taxon>Pseudomonadati</taxon>
        <taxon>Pseudomonadota</taxon>
        <taxon>Alphaproteobacteria</taxon>
        <taxon>Rhodobacterales</taxon>
        <taxon>Paracoccaceae</taxon>
        <taxon>Paracoccus</taxon>
    </lineage>
</organism>
<keyword evidence="9" id="KW-0067">ATP-binding</keyword>
<dbReference type="PANTHER" id="PTHR45569:SF1">
    <property type="entry name" value="SENSOR PROTEIN KDPD"/>
    <property type="match status" value="1"/>
</dbReference>
<evidence type="ECO:0000256" key="7">
    <source>
        <dbReference type="ARBA" id="ARBA00022741"/>
    </source>
</evidence>
<name>A0AAD3NZW8_9RHOB</name>
<feature type="transmembrane region" description="Helical" evidence="14">
    <location>
        <begin position="113"/>
        <end position="133"/>
    </location>
</feature>
<keyword evidence="7" id="KW-0547">Nucleotide-binding</keyword>
<keyword evidence="4" id="KW-0597">Phosphoprotein</keyword>
<dbReference type="SUPFAM" id="SSF47384">
    <property type="entry name" value="Homodimeric domain of signal transducing histidine kinase"/>
    <property type="match status" value="1"/>
</dbReference>
<dbReference type="Gene3D" id="1.10.287.130">
    <property type="match status" value="1"/>
</dbReference>
<dbReference type="Gene3D" id="3.30.450.40">
    <property type="match status" value="1"/>
</dbReference>
<dbReference type="GO" id="GO:0000155">
    <property type="term" value="F:phosphorelay sensor kinase activity"/>
    <property type="evidence" value="ECO:0007669"/>
    <property type="project" value="InterPro"/>
</dbReference>
<evidence type="ECO:0000256" key="9">
    <source>
        <dbReference type="ARBA" id="ARBA00022840"/>
    </source>
</evidence>
<evidence type="ECO:0000256" key="1">
    <source>
        <dbReference type="ARBA" id="ARBA00000085"/>
    </source>
</evidence>
<dbReference type="EMBL" id="BSFH01000032">
    <property type="protein sequence ID" value="GLK65007.1"/>
    <property type="molecule type" value="Genomic_DNA"/>
</dbReference>
<keyword evidence="10 14" id="KW-1133">Transmembrane helix</keyword>
<evidence type="ECO:0000313" key="16">
    <source>
        <dbReference type="EMBL" id="GLK65007.1"/>
    </source>
</evidence>
<keyword evidence="17" id="KW-1185">Reference proteome</keyword>
<dbReference type="Pfam" id="PF02518">
    <property type="entry name" value="HATPase_c"/>
    <property type="match status" value="1"/>
</dbReference>
<feature type="region of interest" description="Disordered" evidence="13">
    <location>
        <begin position="1"/>
        <end position="28"/>
    </location>
</feature>
<dbReference type="InterPro" id="IPR036890">
    <property type="entry name" value="HATPase_C_sf"/>
</dbReference>
<evidence type="ECO:0000256" key="11">
    <source>
        <dbReference type="ARBA" id="ARBA00023012"/>
    </source>
</evidence>
<evidence type="ECO:0000256" key="8">
    <source>
        <dbReference type="ARBA" id="ARBA00022777"/>
    </source>
</evidence>
<dbReference type="Pfam" id="PF00512">
    <property type="entry name" value="HisKA"/>
    <property type="match status" value="1"/>
</dbReference>
<evidence type="ECO:0000256" key="5">
    <source>
        <dbReference type="ARBA" id="ARBA00022679"/>
    </source>
</evidence>
<dbReference type="SUPFAM" id="SSF55874">
    <property type="entry name" value="ATPase domain of HSP90 chaperone/DNA topoisomerase II/histidine kinase"/>
    <property type="match status" value="1"/>
</dbReference>
<dbReference type="Gene3D" id="1.20.120.620">
    <property type="entry name" value="Backbone structure of the membrane domain of e. Coli histidine kinase receptor kdpd"/>
    <property type="match status" value="1"/>
</dbReference>
<dbReference type="CDD" id="cd00082">
    <property type="entry name" value="HisKA"/>
    <property type="match status" value="1"/>
</dbReference>
<evidence type="ECO:0000256" key="12">
    <source>
        <dbReference type="ARBA" id="ARBA00023136"/>
    </source>
</evidence>
<keyword evidence="12 14" id="KW-0472">Membrane</keyword>
<keyword evidence="6 14" id="KW-0812">Transmembrane</keyword>
<dbReference type="RefSeq" id="WP_085503051.1">
    <property type="nucleotide sequence ID" value="NZ_BSFH01000032.1"/>
</dbReference>
<dbReference type="InterPro" id="IPR005467">
    <property type="entry name" value="His_kinase_dom"/>
</dbReference>
<keyword evidence="5" id="KW-0808">Transferase</keyword>
<dbReference type="InterPro" id="IPR003661">
    <property type="entry name" value="HisK_dim/P_dom"/>
</dbReference>
<accession>A0AAD3NZW8</accession>
<dbReference type="GO" id="GO:0005886">
    <property type="term" value="C:plasma membrane"/>
    <property type="evidence" value="ECO:0007669"/>
    <property type="project" value="TreeGrafter"/>
</dbReference>
<evidence type="ECO:0000256" key="6">
    <source>
        <dbReference type="ARBA" id="ARBA00022692"/>
    </source>
</evidence>
<evidence type="ECO:0000313" key="17">
    <source>
        <dbReference type="Proteomes" id="UP001143349"/>
    </source>
</evidence>
<feature type="transmembrane region" description="Helical" evidence="14">
    <location>
        <begin position="35"/>
        <end position="52"/>
    </location>
</feature>
<dbReference type="InterPro" id="IPR025201">
    <property type="entry name" value="KdpD_TM"/>
</dbReference>
<dbReference type="GO" id="GO:0005524">
    <property type="term" value="F:ATP binding"/>
    <property type="evidence" value="ECO:0007669"/>
    <property type="project" value="UniProtKB-KW"/>
</dbReference>